<dbReference type="GO" id="GO:0005576">
    <property type="term" value="C:extracellular region"/>
    <property type="evidence" value="ECO:0007669"/>
    <property type="project" value="UniProtKB-SubCell"/>
</dbReference>
<dbReference type="InterPro" id="IPR014756">
    <property type="entry name" value="Ig_E-set"/>
</dbReference>
<dbReference type="Pfam" id="PF02221">
    <property type="entry name" value="E1_DerP2_DerF2"/>
    <property type="match status" value="1"/>
</dbReference>
<evidence type="ECO:0000256" key="1">
    <source>
        <dbReference type="ARBA" id="ARBA00004613"/>
    </source>
</evidence>
<comment type="subcellular location">
    <subcellularLocation>
        <location evidence="1">Secreted</location>
    </subcellularLocation>
</comment>
<gene>
    <name evidence="5" type="ORF">HHI36_009606</name>
</gene>
<keyword evidence="3" id="KW-0964">Secreted</keyword>
<evidence type="ECO:0000313" key="5">
    <source>
        <dbReference type="EMBL" id="KAL3265400.1"/>
    </source>
</evidence>
<protein>
    <recommendedName>
        <fullName evidence="4">MD-2-related lipid-recognition domain-containing protein</fullName>
    </recommendedName>
</protein>
<comment type="caution">
    <text evidence="5">The sequence shown here is derived from an EMBL/GenBank/DDBJ whole genome shotgun (WGS) entry which is preliminary data.</text>
</comment>
<dbReference type="Proteomes" id="UP001516400">
    <property type="component" value="Unassembled WGS sequence"/>
</dbReference>
<sequence>MRIGLARSFIFSTKSDMQVKAMICVSFTILFFFVLGCSTEVVDFSPCENVDEEYCEIKEVKINPCKEAAEKKPCVVRKRTNASIEFDYIPSFNTSEAFALAYSSGIVDVPMPGMDKKACNYTKCPIVSGQLNTYSNSFYLSKMYPSSIYTVKFWLWDATHKDSNKNYIGCCFIVKIKLRGRWRQRVGPYNCSSRSRIVTDEEEGEAEDLCTFKLPNDVLGTLEVIPRRVNSCVEDFEEQSTIVTTKHYQVSEFVQV</sequence>
<comment type="similarity">
    <text evidence="2">Belongs to the NPC2 family.</text>
</comment>
<dbReference type="PANTHER" id="PTHR11306">
    <property type="entry name" value="NIEMANN PICK TYPE C2 PROTEIN NPC2-RELATED"/>
    <property type="match status" value="1"/>
</dbReference>
<evidence type="ECO:0000256" key="3">
    <source>
        <dbReference type="ARBA" id="ARBA00022525"/>
    </source>
</evidence>
<dbReference type="EMBL" id="JABFTP020000001">
    <property type="protein sequence ID" value="KAL3265400.1"/>
    <property type="molecule type" value="Genomic_DNA"/>
</dbReference>
<organism evidence="5 6">
    <name type="scientific">Cryptolaemus montrouzieri</name>
    <dbReference type="NCBI Taxonomy" id="559131"/>
    <lineage>
        <taxon>Eukaryota</taxon>
        <taxon>Metazoa</taxon>
        <taxon>Ecdysozoa</taxon>
        <taxon>Arthropoda</taxon>
        <taxon>Hexapoda</taxon>
        <taxon>Insecta</taxon>
        <taxon>Pterygota</taxon>
        <taxon>Neoptera</taxon>
        <taxon>Endopterygota</taxon>
        <taxon>Coleoptera</taxon>
        <taxon>Polyphaga</taxon>
        <taxon>Cucujiformia</taxon>
        <taxon>Coccinelloidea</taxon>
        <taxon>Coccinellidae</taxon>
        <taxon>Scymninae</taxon>
        <taxon>Scymnini</taxon>
        <taxon>Cryptolaemus</taxon>
    </lineage>
</organism>
<dbReference type="AlphaFoldDB" id="A0ABD2MGB1"/>
<dbReference type="FunFam" id="2.60.40.770:FF:000001">
    <property type="entry name" value="NPC intracellular cholesterol transporter 2"/>
    <property type="match status" value="1"/>
</dbReference>
<dbReference type="InterPro" id="IPR039670">
    <property type="entry name" value="NPC2-like"/>
</dbReference>
<evidence type="ECO:0000313" key="6">
    <source>
        <dbReference type="Proteomes" id="UP001516400"/>
    </source>
</evidence>
<evidence type="ECO:0000259" key="4">
    <source>
        <dbReference type="SMART" id="SM00737"/>
    </source>
</evidence>
<dbReference type="SMART" id="SM00737">
    <property type="entry name" value="ML"/>
    <property type="match status" value="1"/>
</dbReference>
<dbReference type="PANTHER" id="PTHR11306:SF55">
    <property type="entry name" value="GEO08227P1-RELATED"/>
    <property type="match status" value="1"/>
</dbReference>
<dbReference type="Gene3D" id="2.60.40.770">
    <property type="match status" value="1"/>
</dbReference>
<accession>A0ABD2MGB1</accession>
<name>A0ABD2MGB1_9CUCU</name>
<reference evidence="5 6" key="1">
    <citation type="journal article" date="2021" name="BMC Biol.">
        <title>Horizontally acquired antibacterial genes associated with adaptive radiation of ladybird beetles.</title>
        <authorList>
            <person name="Li H.S."/>
            <person name="Tang X.F."/>
            <person name="Huang Y.H."/>
            <person name="Xu Z.Y."/>
            <person name="Chen M.L."/>
            <person name="Du X.Y."/>
            <person name="Qiu B.Y."/>
            <person name="Chen P.T."/>
            <person name="Zhang W."/>
            <person name="Slipinski A."/>
            <person name="Escalona H.E."/>
            <person name="Waterhouse R.M."/>
            <person name="Zwick A."/>
            <person name="Pang H."/>
        </authorList>
    </citation>
    <scope>NUCLEOTIDE SEQUENCE [LARGE SCALE GENOMIC DNA]</scope>
    <source>
        <strain evidence="5">SYSU2018</strain>
    </source>
</reference>
<dbReference type="SUPFAM" id="SSF81296">
    <property type="entry name" value="E set domains"/>
    <property type="match status" value="1"/>
</dbReference>
<feature type="domain" description="MD-2-related lipid-recognition" evidence="4">
    <location>
        <begin position="44"/>
        <end position="176"/>
    </location>
</feature>
<dbReference type="InterPro" id="IPR003172">
    <property type="entry name" value="ML_dom"/>
</dbReference>
<proteinExistence type="inferred from homology"/>
<evidence type="ECO:0000256" key="2">
    <source>
        <dbReference type="ARBA" id="ARBA00006370"/>
    </source>
</evidence>
<keyword evidence="6" id="KW-1185">Reference proteome</keyword>